<dbReference type="EMBL" id="CAMPGE010028051">
    <property type="protein sequence ID" value="CAI2385613.1"/>
    <property type="molecule type" value="Genomic_DNA"/>
</dbReference>
<gene>
    <name evidence="1" type="ORF">ECRASSUSDP1_LOCUS27191</name>
</gene>
<organism evidence="1 2">
    <name type="scientific">Euplotes crassus</name>
    <dbReference type="NCBI Taxonomy" id="5936"/>
    <lineage>
        <taxon>Eukaryota</taxon>
        <taxon>Sar</taxon>
        <taxon>Alveolata</taxon>
        <taxon>Ciliophora</taxon>
        <taxon>Intramacronucleata</taxon>
        <taxon>Spirotrichea</taxon>
        <taxon>Hypotrichia</taxon>
        <taxon>Euplotida</taxon>
        <taxon>Euplotidae</taxon>
        <taxon>Moneuplotes</taxon>
    </lineage>
</organism>
<evidence type="ECO:0000313" key="2">
    <source>
        <dbReference type="Proteomes" id="UP001295684"/>
    </source>
</evidence>
<accession>A0AAD2DAJ6</accession>
<keyword evidence="2" id="KW-1185">Reference proteome</keyword>
<comment type="caution">
    <text evidence="1">The sequence shown here is derived from an EMBL/GenBank/DDBJ whole genome shotgun (WGS) entry which is preliminary data.</text>
</comment>
<dbReference type="AlphaFoldDB" id="A0AAD2DAJ6"/>
<proteinExistence type="predicted"/>
<protein>
    <submittedName>
        <fullName evidence="1">Uncharacterized protein</fullName>
    </submittedName>
</protein>
<sequence>MQASANYQTSHLHDASSDNMDRLISSFFFPESPEKSDKFMLPAPAKSRYELPELNSLVGMDKLPIVFSYECKPVLLPPQMSLCIQEMECQNKTQIFECPSFGQDQIKGKFQYGHIFEKLNLSNKSCHLSTVKLSKLPTNLFDQSENCSLQEPTTLKELLTDKVVPRWIQYMQFKNKRRDANPLLKRRADASRKKVLRDLREFYRILFRNRFHLSEYKIPRGVQSCLKTLFRELGMTASEEDLSDYQLFRYLHQTHKGTTAKLVNMKTQHKESSFLAVEKYNDGRYLQFLSYPLSAQMIYFVFENFLEQYTSLVKPKIKDRIINIIKDILGCYHSCKVIGDLAQIKPTLL</sequence>
<name>A0AAD2DAJ6_EUPCR</name>
<dbReference type="Proteomes" id="UP001295684">
    <property type="component" value="Unassembled WGS sequence"/>
</dbReference>
<evidence type="ECO:0000313" key="1">
    <source>
        <dbReference type="EMBL" id="CAI2385613.1"/>
    </source>
</evidence>
<reference evidence="1" key="1">
    <citation type="submission" date="2023-07" db="EMBL/GenBank/DDBJ databases">
        <authorList>
            <consortium name="AG Swart"/>
            <person name="Singh M."/>
            <person name="Singh A."/>
            <person name="Seah K."/>
            <person name="Emmerich C."/>
        </authorList>
    </citation>
    <scope>NUCLEOTIDE SEQUENCE</scope>
    <source>
        <strain evidence="1">DP1</strain>
    </source>
</reference>